<dbReference type="PANTHER" id="PTHR12069:SF0">
    <property type="entry name" value="DNA-DIRECTED RNA POLYMERASE III SUBUNIT RPC5"/>
    <property type="match status" value="1"/>
</dbReference>
<protein>
    <submittedName>
        <fullName evidence="3">DNA-directed RNA polymerase III subunit RPC5</fullName>
    </submittedName>
</protein>
<dbReference type="PANTHER" id="PTHR12069">
    <property type="entry name" value="DNA-DIRECTED RNA POLYMERASES III 80 KDA POLYPEPTIDE RNA POLYMERASE III SUBUNIT 5"/>
    <property type="match status" value="1"/>
</dbReference>
<sequence>PSCHSQWTRSRPTTSATEAKNWASWPQSSFHAVSLTVSCSAQCPKLVSNSKQQNRFVVARFHDNRLTLCPISSTARLVMQPVLEHLDSAAAKSSTEQQSNAGAAGDDADAARAVTLRFARSTGDSGSSSAEQSYRVCQRLLEQEPWTGCQWLSVDEDQPLRSNDEFLLGVVNSNSENEPQWGSSGNSSELYLSRLCPPVSSVSSVDECAASVADCGRPSVSLARLKAMPCDERLRALFKSACVLRWTQLVDLLKQCGMSHAQLTESLTQIHGHLNELACLVHGQWVVKSEILYPPGTLSMYSGVPSEVLCRGRDYILCRFVQGRTVTRKEVASLVKMPSEEISQILSRISRIVRPTGDSGQQHHQHQHHQEPHRAPKMRLAFVLDEDTEYIRRNPDVVKKARYYWDVKWKLLSEQLKLDKASRHFRTASISDAAQHSGSGSSRRSRTRSARYSHCGGGGGDASSSDSSSTTSSRQSPSRGGGGSRGGGRQQRRLYSRRQCVSMCESVGGDEVDNNQQSNNSRSRSPSPRRRQQGQQGREFESSSGGGSELEQRIRAFLLTKLQDRMVAGLEELVRFYRAETASPDGGSGDAAAAAAASLPASDEACRRLFDSAAESAGLVIFQGGSGCRLYAYSPQSSGSSQLDSQPPHARHRQELLAALKAGNAQVTLAQLRARFDAAQLEPLPESTLKSLVKDYCVFRAISDCEAVSTQLSCSEEAAAAKRCGRRRSDDGMLERLAEDVQQLRLVHCRDLIDETREIRIRVSIVTWCHLLKVQKLRLGCLRFLAGLPTSTDPNDASTGVVHNDGPGGFARSMKLRRLIRFEYRVVEEDQITGLKLLGGGQATLEVLDVVGQVGVLGQLLQRVVDRESEITAEHQVVRREAGHRVHAGAESHQTGREEGVPVVWRTVELLEHLGVKGLRQNNLWRLLAIGQVNQQQAVVLLQVLVVSEQVPLLLRQAQPGVELRLRGFVLDQVEHVADGSVSALGFNELLASHRQLQKISEHSAAWLRGPDSRSLRFNGSRSITRHRLVGVRIRSLRGTLSHNVGALTAAVGVVLEGCWRGGFQVFVQVSLGLQGARVDSLREGCSGSGLGCRVQVRFQETSALSLGAVAGTGVLREVSHFRFGRLAQVHQVGSSEWRRNTNTDTGLQEHLAVGGVDDLNVAATFRHRHQSRRCFQSVAAGMQPRLNQLDN</sequence>
<evidence type="ECO:0000313" key="2">
    <source>
        <dbReference type="Proteomes" id="UP000095280"/>
    </source>
</evidence>
<dbReference type="GO" id="GO:0042797">
    <property type="term" value="P:tRNA transcription by RNA polymerase III"/>
    <property type="evidence" value="ECO:0007669"/>
    <property type="project" value="TreeGrafter"/>
</dbReference>
<dbReference type="WBParaSite" id="maker-uti_cns_0048291-snap-gene-0.2-mRNA-1">
    <property type="protein sequence ID" value="maker-uti_cns_0048291-snap-gene-0.2-mRNA-1"/>
    <property type="gene ID" value="maker-uti_cns_0048291-snap-gene-0.2"/>
</dbReference>
<dbReference type="GO" id="GO:0005666">
    <property type="term" value="C:RNA polymerase III complex"/>
    <property type="evidence" value="ECO:0007669"/>
    <property type="project" value="TreeGrafter"/>
</dbReference>
<feature type="compositionally biased region" description="Gly residues" evidence="1">
    <location>
        <begin position="479"/>
        <end position="489"/>
    </location>
</feature>
<proteinExistence type="predicted"/>
<organism evidence="2 3">
    <name type="scientific">Macrostomum lignano</name>
    <dbReference type="NCBI Taxonomy" id="282301"/>
    <lineage>
        <taxon>Eukaryota</taxon>
        <taxon>Metazoa</taxon>
        <taxon>Spiralia</taxon>
        <taxon>Lophotrochozoa</taxon>
        <taxon>Platyhelminthes</taxon>
        <taxon>Rhabditophora</taxon>
        <taxon>Macrostomorpha</taxon>
        <taxon>Macrostomida</taxon>
        <taxon>Macrostomidae</taxon>
        <taxon>Macrostomum</taxon>
    </lineage>
</organism>
<name>A0A1I8JJN4_9PLAT</name>
<feature type="region of interest" description="Disordered" evidence="1">
    <location>
        <begin position="355"/>
        <end position="376"/>
    </location>
</feature>
<dbReference type="Proteomes" id="UP000095280">
    <property type="component" value="Unplaced"/>
</dbReference>
<dbReference type="InterPro" id="IPR006886">
    <property type="entry name" value="RNA_pol_III_Rpc5"/>
</dbReference>
<keyword evidence="2" id="KW-1185">Reference proteome</keyword>
<feature type="compositionally biased region" description="Low complexity" evidence="1">
    <location>
        <begin position="462"/>
        <end position="478"/>
    </location>
</feature>
<reference evidence="3" key="1">
    <citation type="submission" date="2016-11" db="UniProtKB">
        <authorList>
            <consortium name="WormBaseParasite"/>
        </authorList>
    </citation>
    <scope>IDENTIFICATION</scope>
</reference>
<feature type="region of interest" description="Disordered" evidence="1">
    <location>
        <begin position="431"/>
        <end position="495"/>
    </location>
</feature>
<feature type="region of interest" description="Disordered" evidence="1">
    <location>
        <begin position="1"/>
        <end position="20"/>
    </location>
</feature>
<evidence type="ECO:0000313" key="3">
    <source>
        <dbReference type="WBParaSite" id="maker-uti_cns_0048291-snap-gene-0.2-mRNA-1"/>
    </source>
</evidence>
<dbReference type="Pfam" id="PF04801">
    <property type="entry name" value="RPC5"/>
    <property type="match status" value="1"/>
</dbReference>
<accession>A0A1I8JJN4</accession>
<feature type="compositionally biased region" description="Low complexity" evidence="1">
    <location>
        <begin position="514"/>
        <end position="526"/>
    </location>
</feature>
<evidence type="ECO:0000256" key="1">
    <source>
        <dbReference type="SAM" id="MobiDB-lite"/>
    </source>
</evidence>
<feature type="region of interest" description="Disordered" evidence="1">
    <location>
        <begin position="507"/>
        <end position="547"/>
    </location>
</feature>
<dbReference type="AlphaFoldDB" id="A0A1I8JJN4"/>